<comment type="caution">
    <text evidence="1">The sequence shown here is derived from an EMBL/GenBank/DDBJ whole genome shotgun (WGS) entry which is preliminary data.</text>
</comment>
<evidence type="ECO:0000313" key="1">
    <source>
        <dbReference type="EMBL" id="KAH3847799.1"/>
    </source>
</evidence>
<accession>A0A9D4QY24</accession>
<protein>
    <submittedName>
        <fullName evidence="1">Uncharacterized protein</fullName>
    </submittedName>
</protein>
<proteinExistence type="predicted"/>
<reference evidence="1" key="1">
    <citation type="journal article" date="2019" name="bioRxiv">
        <title>The Genome of the Zebra Mussel, Dreissena polymorpha: A Resource for Invasive Species Research.</title>
        <authorList>
            <person name="McCartney M.A."/>
            <person name="Auch B."/>
            <person name="Kono T."/>
            <person name="Mallez S."/>
            <person name="Zhang Y."/>
            <person name="Obille A."/>
            <person name="Becker A."/>
            <person name="Abrahante J.E."/>
            <person name="Garbe J."/>
            <person name="Badalamenti J.P."/>
            <person name="Herman A."/>
            <person name="Mangelson H."/>
            <person name="Liachko I."/>
            <person name="Sullivan S."/>
            <person name="Sone E.D."/>
            <person name="Koren S."/>
            <person name="Silverstein K.A.T."/>
            <person name="Beckman K.B."/>
            <person name="Gohl D.M."/>
        </authorList>
    </citation>
    <scope>NUCLEOTIDE SEQUENCE</scope>
    <source>
        <strain evidence="1">Duluth1</strain>
        <tissue evidence="1">Whole animal</tissue>
    </source>
</reference>
<sequence length="66" mass="7166">MAILTGFNIDQELVQVIIGLYGNGSSAVLINVQMDDFFKTTVGVLHGCLLSNTSPKDYLTEEENMG</sequence>
<gene>
    <name evidence="1" type="ORF">DPMN_090129</name>
</gene>
<evidence type="ECO:0000313" key="2">
    <source>
        <dbReference type="Proteomes" id="UP000828390"/>
    </source>
</evidence>
<dbReference type="EMBL" id="JAIWYP010000003">
    <property type="protein sequence ID" value="KAH3847799.1"/>
    <property type="molecule type" value="Genomic_DNA"/>
</dbReference>
<name>A0A9D4QY24_DREPO</name>
<organism evidence="1 2">
    <name type="scientific">Dreissena polymorpha</name>
    <name type="common">Zebra mussel</name>
    <name type="synonym">Mytilus polymorpha</name>
    <dbReference type="NCBI Taxonomy" id="45954"/>
    <lineage>
        <taxon>Eukaryota</taxon>
        <taxon>Metazoa</taxon>
        <taxon>Spiralia</taxon>
        <taxon>Lophotrochozoa</taxon>
        <taxon>Mollusca</taxon>
        <taxon>Bivalvia</taxon>
        <taxon>Autobranchia</taxon>
        <taxon>Heteroconchia</taxon>
        <taxon>Euheterodonta</taxon>
        <taxon>Imparidentia</taxon>
        <taxon>Neoheterodontei</taxon>
        <taxon>Myida</taxon>
        <taxon>Dreissenoidea</taxon>
        <taxon>Dreissenidae</taxon>
        <taxon>Dreissena</taxon>
    </lineage>
</organism>
<keyword evidence="2" id="KW-1185">Reference proteome</keyword>
<dbReference type="Proteomes" id="UP000828390">
    <property type="component" value="Unassembled WGS sequence"/>
</dbReference>
<dbReference type="AlphaFoldDB" id="A0A9D4QY24"/>
<reference evidence="1" key="2">
    <citation type="submission" date="2020-11" db="EMBL/GenBank/DDBJ databases">
        <authorList>
            <person name="McCartney M.A."/>
            <person name="Auch B."/>
            <person name="Kono T."/>
            <person name="Mallez S."/>
            <person name="Becker A."/>
            <person name="Gohl D.M."/>
            <person name="Silverstein K.A.T."/>
            <person name="Koren S."/>
            <person name="Bechman K.B."/>
            <person name="Herman A."/>
            <person name="Abrahante J.E."/>
            <person name="Garbe J."/>
        </authorList>
    </citation>
    <scope>NUCLEOTIDE SEQUENCE</scope>
    <source>
        <strain evidence="1">Duluth1</strain>
        <tissue evidence="1">Whole animal</tissue>
    </source>
</reference>